<keyword evidence="3" id="KW-1185">Reference proteome</keyword>
<dbReference type="EnsemblPlants" id="Pp3c4_4330V3.2">
    <property type="protein sequence ID" value="PAC:32922503.CDS.1"/>
    <property type="gene ID" value="Pp3c4_4330"/>
</dbReference>
<dbReference type="Gramene" id="Pp3c4_4330V3.1">
    <property type="protein sequence ID" value="PAC:32922502.CDS.1"/>
    <property type="gene ID" value="Pp3c4_4330"/>
</dbReference>
<dbReference type="AlphaFoldDB" id="A0A2K1KM74"/>
<dbReference type="Proteomes" id="UP000006727">
    <property type="component" value="Chromosome 4"/>
</dbReference>
<reference evidence="1 3" key="2">
    <citation type="journal article" date="2018" name="Plant J.">
        <title>The Physcomitrella patens chromosome-scale assembly reveals moss genome structure and evolution.</title>
        <authorList>
            <person name="Lang D."/>
            <person name="Ullrich K.K."/>
            <person name="Murat F."/>
            <person name="Fuchs J."/>
            <person name="Jenkins J."/>
            <person name="Haas F.B."/>
            <person name="Piednoel M."/>
            <person name="Gundlach H."/>
            <person name="Van Bel M."/>
            <person name="Meyberg R."/>
            <person name="Vives C."/>
            <person name="Morata J."/>
            <person name="Symeonidi A."/>
            <person name="Hiss M."/>
            <person name="Muchero W."/>
            <person name="Kamisugi Y."/>
            <person name="Saleh O."/>
            <person name="Blanc G."/>
            <person name="Decker E.L."/>
            <person name="van Gessel N."/>
            <person name="Grimwood J."/>
            <person name="Hayes R.D."/>
            <person name="Graham S.W."/>
            <person name="Gunter L.E."/>
            <person name="McDaniel S.F."/>
            <person name="Hoernstein S.N.W."/>
            <person name="Larsson A."/>
            <person name="Li F.W."/>
            <person name="Perroud P.F."/>
            <person name="Phillips J."/>
            <person name="Ranjan P."/>
            <person name="Rokshar D.S."/>
            <person name="Rothfels C.J."/>
            <person name="Schneider L."/>
            <person name="Shu S."/>
            <person name="Stevenson D.W."/>
            <person name="Thummler F."/>
            <person name="Tillich M."/>
            <person name="Villarreal Aguilar J.C."/>
            <person name="Widiez T."/>
            <person name="Wong G.K."/>
            <person name="Wymore A."/>
            <person name="Zhang Y."/>
            <person name="Zimmer A.D."/>
            <person name="Quatrano R.S."/>
            <person name="Mayer K.F.X."/>
            <person name="Goodstein D."/>
            <person name="Casacuberta J.M."/>
            <person name="Vandepoele K."/>
            <person name="Reski R."/>
            <person name="Cuming A.C."/>
            <person name="Tuskan G.A."/>
            <person name="Maumus F."/>
            <person name="Salse J."/>
            <person name="Schmutz J."/>
            <person name="Rensing S.A."/>
        </authorList>
    </citation>
    <scope>NUCLEOTIDE SEQUENCE [LARGE SCALE GENOMIC DNA]</scope>
    <source>
        <strain evidence="2 3">cv. Gransden 2004</strain>
    </source>
</reference>
<evidence type="ECO:0000313" key="3">
    <source>
        <dbReference type="Proteomes" id="UP000006727"/>
    </source>
</evidence>
<organism evidence="1">
    <name type="scientific">Physcomitrium patens</name>
    <name type="common">Spreading-leaved earth moss</name>
    <name type="synonym">Physcomitrella patens</name>
    <dbReference type="NCBI Taxonomy" id="3218"/>
    <lineage>
        <taxon>Eukaryota</taxon>
        <taxon>Viridiplantae</taxon>
        <taxon>Streptophyta</taxon>
        <taxon>Embryophyta</taxon>
        <taxon>Bryophyta</taxon>
        <taxon>Bryophytina</taxon>
        <taxon>Bryopsida</taxon>
        <taxon>Funariidae</taxon>
        <taxon>Funariales</taxon>
        <taxon>Funariaceae</taxon>
        <taxon>Physcomitrium</taxon>
    </lineage>
</organism>
<reference evidence="2" key="3">
    <citation type="submission" date="2020-12" db="UniProtKB">
        <authorList>
            <consortium name="EnsemblPlants"/>
        </authorList>
    </citation>
    <scope>IDENTIFICATION</scope>
</reference>
<dbReference type="Gramene" id="Pp3c4_4330V3.2">
    <property type="protein sequence ID" value="PAC:32922503.CDS.1"/>
    <property type="gene ID" value="Pp3c4_4330"/>
</dbReference>
<name>A0A2K1KM74_PHYPA</name>
<protein>
    <submittedName>
        <fullName evidence="1 2">Uncharacterized protein</fullName>
    </submittedName>
</protein>
<dbReference type="InParanoid" id="A0A2K1KM74"/>
<dbReference type="EnsemblPlants" id="Pp3c4_4330V3.1">
    <property type="protein sequence ID" value="PAC:32922502.CDS.1"/>
    <property type="gene ID" value="Pp3c4_4330"/>
</dbReference>
<proteinExistence type="predicted"/>
<evidence type="ECO:0000313" key="1">
    <source>
        <dbReference type="EMBL" id="PNR54864.1"/>
    </source>
</evidence>
<dbReference type="EMBL" id="ABEU02000004">
    <property type="protein sequence ID" value="PNR54864.1"/>
    <property type="molecule type" value="Genomic_DNA"/>
</dbReference>
<accession>A0A2K1KM74</accession>
<evidence type="ECO:0000313" key="2">
    <source>
        <dbReference type="EnsemblPlants" id="PAC:32922502.CDS.1"/>
    </source>
</evidence>
<gene>
    <name evidence="1" type="ORF">PHYPA_005757</name>
</gene>
<reference evidence="1 3" key="1">
    <citation type="journal article" date="2008" name="Science">
        <title>The Physcomitrella genome reveals evolutionary insights into the conquest of land by plants.</title>
        <authorList>
            <person name="Rensing S."/>
            <person name="Lang D."/>
            <person name="Zimmer A."/>
            <person name="Terry A."/>
            <person name="Salamov A."/>
            <person name="Shapiro H."/>
            <person name="Nishiyama T."/>
            <person name="Perroud P.-F."/>
            <person name="Lindquist E."/>
            <person name="Kamisugi Y."/>
            <person name="Tanahashi T."/>
            <person name="Sakakibara K."/>
            <person name="Fujita T."/>
            <person name="Oishi K."/>
            <person name="Shin-I T."/>
            <person name="Kuroki Y."/>
            <person name="Toyoda A."/>
            <person name="Suzuki Y."/>
            <person name="Hashimoto A."/>
            <person name="Yamaguchi K."/>
            <person name="Sugano A."/>
            <person name="Kohara Y."/>
            <person name="Fujiyama A."/>
            <person name="Anterola A."/>
            <person name="Aoki S."/>
            <person name="Ashton N."/>
            <person name="Barbazuk W.B."/>
            <person name="Barker E."/>
            <person name="Bennetzen J."/>
            <person name="Bezanilla M."/>
            <person name="Blankenship R."/>
            <person name="Cho S.H."/>
            <person name="Dutcher S."/>
            <person name="Estelle M."/>
            <person name="Fawcett J.A."/>
            <person name="Gundlach H."/>
            <person name="Hanada K."/>
            <person name="Heyl A."/>
            <person name="Hicks K.A."/>
            <person name="Hugh J."/>
            <person name="Lohr M."/>
            <person name="Mayer K."/>
            <person name="Melkozernov A."/>
            <person name="Murata T."/>
            <person name="Nelson D."/>
            <person name="Pils B."/>
            <person name="Prigge M."/>
            <person name="Reiss B."/>
            <person name="Renner T."/>
            <person name="Rombauts S."/>
            <person name="Rushton P."/>
            <person name="Sanderfoot A."/>
            <person name="Schween G."/>
            <person name="Shiu S.-H."/>
            <person name="Stueber K."/>
            <person name="Theodoulou F.L."/>
            <person name="Tu H."/>
            <person name="Van de Peer Y."/>
            <person name="Verrier P.J."/>
            <person name="Waters E."/>
            <person name="Wood A."/>
            <person name="Yang L."/>
            <person name="Cove D."/>
            <person name="Cuming A."/>
            <person name="Hasebe M."/>
            <person name="Lucas S."/>
            <person name="Mishler D.B."/>
            <person name="Reski R."/>
            <person name="Grigoriev I."/>
            <person name="Quatrano R.S."/>
            <person name="Boore J.L."/>
        </authorList>
    </citation>
    <scope>NUCLEOTIDE SEQUENCE [LARGE SCALE GENOMIC DNA]</scope>
    <source>
        <strain evidence="2 3">cv. Gransden 2004</strain>
    </source>
</reference>
<sequence length="55" mass="6210">MQTSKIAEHMWRIPCTVVCCGYAHELEVAYSIALGSNVVAITLWDTPCHLQIIHR</sequence>